<keyword evidence="3" id="KW-1185">Reference proteome</keyword>
<protein>
    <recommendedName>
        <fullName evidence="1">HTH cro/C1-type domain-containing protein</fullName>
    </recommendedName>
</protein>
<organism evidence="2 3">
    <name type="scientific">Planomonospora alba</name>
    <dbReference type="NCBI Taxonomy" id="161354"/>
    <lineage>
        <taxon>Bacteria</taxon>
        <taxon>Bacillati</taxon>
        <taxon>Actinomycetota</taxon>
        <taxon>Actinomycetes</taxon>
        <taxon>Streptosporangiales</taxon>
        <taxon>Streptosporangiaceae</taxon>
        <taxon>Planomonospora</taxon>
    </lineage>
</organism>
<dbReference type="Proteomes" id="UP001500320">
    <property type="component" value="Unassembled WGS sequence"/>
</dbReference>
<sequence length="169" mass="18750">MPAARRTTDDLPPEAVLVNNVRTRAGSIAKELTIREATRRIAAMAPEGAFSEGTWRNIENGRTRASDKQLVLIGLVLGIEPDQLADAGRDEAARLLREEIERRATRDPVLAGVSELTSERVVMALLRKLDDIRSSPEFSEPDKREMEKTLLADVMARLQKEEPLKPPSA</sequence>
<evidence type="ECO:0000259" key="1">
    <source>
        <dbReference type="PROSITE" id="PS50943"/>
    </source>
</evidence>
<feature type="domain" description="HTH cro/C1-type" evidence="1">
    <location>
        <begin position="57"/>
        <end position="84"/>
    </location>
</feature>
<evidence type="ECO:0000313" key="3">
    <source>
        <dbReference type="Proteomes" id="UP001500320"/>
    </source>
</evidence>
<accession>A0ABP6NDL1</accession>
<gene>
    <name evidence="2" type="ORF">GCM10010466_39500</name>
</gene>
<name>A0ABP6NDL1_9ACTN</name>
<comment type="caution">
    <text evidence="2">The sequence shown here is derived from an EMBL/GenBank/DDBJ whole genome shotgun (WGS) entry which is preliminary data.</text>
</comment>
<dbReference type="InterPro" id="IPR001387">
    <property type="entry name" value="Cro/C1-type_HTH"/>
</dbReference>
<evidence type="ECO:0000313" key="2">
    <source>
        <dbReference type="EMBL" id="GAA3144493.1"/>
    </source>
</evidence>
<dbReference type="PROSITE" id="PS50943">
    <property type="entry name" value="HTH_CROC1"/>
    <property type="match status" value="1"/>
</dbReference>
<reference evidence="3" key="1">
    <citation type="journal article" date="2019" name="Int. J. Syst. Evol. Microbiol.">
        <title>The Global Catalogue of Microorganisms (GCM) 10K type strain sequencing project: providing services to taxonomists for standard genome sequencing and annotation.</title>
        <authorList>
            <consortium name="The Broad Institute Genomics Platform"/>
            <consortium name="The Broad Institute Genome Sequencing Center for Infectious Disease"/>
            <person name="Wu L."/>
            <person name="Ma J."/>
        </authorList>
    </citation>
    <scope>NUCLEOTIDE SEQUENCE [LARGE SCALE GENOMIC DNA]</scope>
    <source>
        <strain evidence="3">JCM 9373</strain>
    </source>
</reference>
<proteinExistence type="predicted"/>
<dbReference type="EMBL" id="BAAAUT010000031">
    <property type="protein sequence ID" value="GAA3144493.1"/>
    <property type="molecule type" value="Genomic_DNA"/>
</dbReference>
<dbReference type="RefSeq" id="WP_344861599.1">
    <property type="nucleotide sequence ID" value="NZ_BAAAUT010000031.1"/>
</dbReference>